<accession>A0A914XCV4</accession>
<dbReference type="SUPFAM" id="SSF46689">
    <property type="entry name" value="Homeodomain-like"/>
    <property type="match status" value="1"/>
</dbReference>
<dbReference type="PROSITE" id="PS50071">
    <property type="entry name" value="HOMEOBOX_2"/>
    <property type="match status" value="1"/>
</dbReference>
<dbReference type="SMART" id="SM00389">
    <property type="entry name" value="HOX"/>
    <property type="match status" value="1"/>
</dbReference>
<protein>
    <submittedName>
        <fullName evidence="12">Homeobox domain-containing protein</fullName>
    </submittedName>
</protein>
<evidence type="ECO:0000256" key="7">
    <source>
        <dbReference type="PROSITE-ProRule" id="PRU00108"/>
    </source>
</evidence>
<proteinExistence type="inferred from homology"/>
<evidence type="ECO:0000256" key="5">
    <source>
        <dbReference type="ARBA" id="ARBA00023155"/>
    </source>
</evidence>
<organism evidence="11 12">
    <name type="scientific">Plectus sambesii</name>
    <dbReference type="NCBI Taxonomy" id="2011161"/>
    <lineage>
        <taxon>Eukaryota</taxon>
        <taxon>Metazoa</taxon>
        <taxon>Ecdysozoa</taxon>
        <taxon>Nematoda</taxon>
        <taxon>Chromadorea</taxon>
        <taxon>Plectida</taxon>
        <taxon>Plectina</taxon>
        <taxon>Plectoidea</taxon>
        <taxon>Plectidae</taxon>
        <taxon>Plectus</taxon>
    </lineage>
</organism>
<dbReference type="GO" id="GO:0030182">
    <property type="term" value="P:neuron differentiation"/>
    <property type="evidence" value="ECO:0007669"/>
    <property type="project" value="UniProtKB-ARBA"/>
</dbReference>
<reference evidence="12" key="1">
    <citation type="submission" date="2022-11" db="UniProtKB">
        <authorList>
            <consortium name="WormBaseParasite"/>
        </authorList>
    </citation>
    <scope>IDENTIFICATION</scope>
</reference>
<evidence type="ECO:0000313" key="11">
    <source>
        <dbReference type="Proteomes" id="UP000887566"/>
    </source>
</evidence>
<comment type="subcellular location">
    <subcellularLocation>
        <location evidence="1 7 8">Nucleus</location>
    </subcellularLocation>
</comment>
<name>A0A914XCV4_9BILA</name>
<feature type="domain" description="Homeobox" evidence="10">
    <location>
        <begin position="137"/>
        <end position="197"/>
    </location>
</feature>
<evidence type="ECO:0000313" key="12">
    <source>
        <dbReference type="WBParaSite" id="PSAMB.scaffold7068size8283.g29542.t1"/>
    </source>
</evidence>
<sequence length="342" mass="37184">MDQQHHAVEPFGFPANLMTAAASALDALDNHNHSHSPLHPSGATVSVHHLHQQQTDVHSLLPAVAVVQQSNGAHPGSHQPVYQPQAVVASHSPVAISAANNSSNSKKVKAENGKNDSFDSDKSDEKEKPDDGSNGIQKPRRQRTHFTSQQLQELEAVFARNRYPDMATREEIALWTNLTEPRVRVWFKNRRAKWRKRERHLAPDFKTFPGAHAAFGGMMMQTPTQLDDPSFYGHAYGSAWPTTYPPRAPPTAFGWALKPAAAPPPPAFGIVPSSRFNPQNTGAVSSSFTATSSSPLIYGKMDEPKMKMSNALSPNSGLGANTCYTPVSSTSFATCQYTGALL</sequence>
<feature type="region of interest" description="Disordered" evidence="9">
    <location>
        <begin position="98"/>
        <end position="149"/>
    </location>
</feature>
<dbReference type="WBParaSite" id="PSAMB.scaffold7068size8283.g29542.t1">
    <property type="protein sequence ID" value="PSAMB.scaffold7068size8283.g29542.t1"/>
    <property type="gene ID" value="PSAMB.scaffold7068size8283.g29542"/>
</dbReference>
<dbReference type="PROSITE" id="PS00027">
    <property type="entry name" value="HOMEOBOX_1"/>
    <property type="match status" value="1"/>
</dbReference>
<evidence type="ECO:0000256" key="9">
    <source>
        <dbReference type="SAM" id="MobiDB-lite"/>
    </source>
</evidence>
<dbReference type="AlphaFoldDB" id="A0A914XCV4"/>
<dbReference type="GO" id="GO:0009653">
    <property type="term" value="P:anatomical structure morphogenesis"/>
    <property type="evidence" value="ECO:0007669"/>
    <property type="project" value="TreeGrafter"/>
</dbReference>
<dbReference type="GO" id="GO:0005634">
    <property type="term" value="C:nucleus"/>
    <property type="evidence" value="ECO:0007669"/>
    <property type="project" value="UniProtKB-SubCell"/>
</dbReference>
<keyword evidence="6 7" id="KW-0539">Nucleus</keyword>
<evidence type="ECO:0000259" key="10">
    <source>
        <dbReference type="PROSITE" id="PS50071"/>
    </source>
</evidence>
<dbReference type="InterPro" id="IPR001356">
    <property type="entry name" value="HD"/>
</dbReference>
<evidence type="ECO:0000256" key="6">
    <source>
        <dbReference type="ARBA" id="ARBA00023242"/>
    </source>
</evidence>
<dbReference type="InterPro" id="IPR009057">
    <property type="entry name" value="Homeodomain-like_sf"/>
</dbReference>
<evidence type="ECO:0000256" key="1">
    <source>
        <dbReference type="ARBA" id="ARBA00004123"/>
    </source>
</evidence>
<evidence type="ECO:0000256" key="8">
    <source>
        <dbReference type="RuleBase" id="RU000682"/>
    </source>
</evidence>
<dbReference type="PANTHER" id="PTHR45882:SF3">
    <property type="entry name" value="PITUITARY HOMEOBOX HOMOLOG PTX1"/>
    <property type="match status" value="1"/>
</dbReference>
<comment type="similarity">
    <text evidence="2">Belongs to the paired homeobox family. Bicoid subfamily.</text>
</comment>
<dbReference type="GO" id="GO:0000978">
    <property type="term" value="F:RNA polymerase II cis-regulatory region sequence-specific DNA binding"/>
    <property type="evidence" value="ECO:0007669"/>
    <property type="project" value="TreeGrafter"/>
</dbReference>
<dbReference type="Gene3D" id="1.10.10.60">
    <property type="entry name" value="Homeodomain-like"/>
    <property type="match status" value="1"/>
</dbReference>
<dbReference type="Proteomes" id="UP000887566">
    <property type="component" value="Unplaced"/>
</dbReference>
<evidence type="ECO:0000256" key="2">
    <source>
        <dbReference type="ARBA" id="ARBA00006503"/>
    </source>
</evidence>
<evidence type="ECO:0000256" key="3">
    <source>
        <dbReference type="ARBA" id="ARBA00022473"/>
    </source>
</evidence>
<dbReference type="PANTHER" id="PTHR45882">
    <property type="entry name" value="PITUITARY HOMEOBOX HOMOLOG PTX1"/>
    <property type="match status" value="1"/>
</dbReference>
<keyword evidence="4 7" id="KW-0238">DNA-binding</keyword>
<feature type="compositionally biased region" description="Basic and acidic residues" evidence="9">
    <location>
        <begin position="108"/>
        <end position="131"/>
    </location>
</feature>
<dbReference type="CDD" id="cd00086">
    <property type="entry name" value="homeodomain"/>
    <property type="match status" value="1"/>
</dbReference>
<keyword evidence="11" id="KW-1185">Reference proteome</keyword>
<evidence type="ECO:0000256" key="4">
    <source>
        <dbReference type="ARBA" id="ARBA00023125"/>
    </source>
</evidence>
<keyword evidence="3" id="KW-0217">Developmental protein</keyword>
<keyword evidence="5 7" id="KW-0371">Homeobox</keyword>
<dbReference type="GO" id="GO:0000981">
    <property type="term" value="F:DNA-binding transcription factor activity, RNA polymerase II-specific"/>
    <property type="evidence" value="ECO:0007669"/>
    <property type="project" value="InterPro"/>
</dbReference>
<dbReference type="FunFam" id="1.10.10.60:FF:000679">
    <property type="entry name" value="Homeobox protein aristaless"/>
    <property type="match status" value="1"/>
</dbReference>
<dbReference type="InterPro" id="IPR017970">
    <property type="entry name" value="Homeobox_CS"/>
</dbReference>
<feature type="DNA-binding region" description="Homeobox" evidence="7">
    <location>
        <begin position="139"/>
        <end position="198"/>
    </location>
</feature>
<dbReference type="Pfam" id="PF00046">
    <property type="entry name" value="Homeodomain"/>
    <property type="match status" value="1"/>
</dbReference>